<evidence type="ECO:0000256" key="8">
    <source>
        <dbReference type="ARBA" id="ARBA00023065"/>
    </source>
</evidence>
<dbReference type="Gene3D" id="1.20.58.390">
    <property type="entry name" value="Neurotransmitter-gated ion-channel transmembrane domain"/>
    <property type="match status" value="1"/>
</dbReference>
<dbReference type="InterPro" id="IPR036719">
    <property type="entry name" value="Neuro-gated_channel_TM_sf"/>
</dbReference>
<evidence type="ECO:0000256" key="11">
    <source>
        <dbReference type="RuleBase" id="RU000687"/>
    </source>
</evidence>
<feature type="transmembrane region" description="Helical" evidence="11">
    <location>
        <begin position="18"/>
        <end position="39"/>
    </location>
</feature>
<evidence type="ECO:0000313" key="14">
    <source>
        <dbReference type="EMBL" id="KAJ8298638.1"/>
    </source>
</evidence>
<feature type="transmembrane region" description="Helical" evidence="11">
    <location>
        <begin position="192"/>
        <end position="216"/>
    </location>
</feature>
<keyword evidence="6" id="KW-0732">Signal</keyword>
<dbReference type="PANTHER" id="PTHR18945">
    <property type="entry name" value="NEUROTRANSMITTER GATED ION CHANNEL"/>
    <property type="match status" value="1"/>
</dbReference>
<keyword evidence="7 11" id="KW-1133">Transmembrane helix</keyword>
<dbReference type="InterPro" id="IPR006028">
    <property type="entry name" value="GABAA/Glycine_rcpt"/>
</dbReference>
<evidence type="ECO:0000259" key="13">
    <source>
        <dbReference type="Pfam" id="PF02932"/>
    </source>
</evidence>
<comment type="caution">
    <text evidence="14">The sequence shown here is derived from an EMBL/GenBank/DDBJ whole genome shotgun (WGS) entry which is preliminary data.</text>
</comment>
<dbReference type="InterPro" id="IPR018000">
    <property type="entry name" value="Neurotransmitter_ion_chnl_CS"/>
</dbReference>
<name>A0ABQ9DZJ0_TEGGR</name>
<reference evidence="14 15" key="1">
    <citation type="submission" date="2022-12" db="EMBL/GenBank/DDBJ databases">
        <title>Chromosome-level genome of Tegillarca granosa.</title>
        <authorList>
            <person name="Kim J."/>
        </authorList>
    </citation>
    <scope>NUCLEOTIDE SEQUENCE [LARGE SCALE GENOMIC DNA]</scope>
    <source>
        <strain evidence="14">Teg-2019</strain>
        <tissue evidence="14">Adductor muscle</tissue>
    </source>
</reference>
<keyword evidence="4" id="KW-1003">Cell membrane</keyword>
<dbReference type="InterPro" id="IPR006201">
    <property type="entry name" value="Neur_channel"/>
</dbReference>
<evidence type="ECO:0000256" key="5">
    <source>
        <dbReference type="ARBA" id="ARBA00022692"/>
    </source>
</evidence>
<feature type="transmembrane region" description="Helical" evidence="11">
    <location>
        <begin position="257"/>
        <end position="279"/>
    </location>
</feature>
<evidence type="ECO:0000256" key="1">
    <source>
        <dbReference type="ARBA" id="ARBA00004141"/>
    </source>
</evidence>
<dbReference type="Proteomes" id="UP001217089">
    <property type="component" value="Unassembled WGS sequence"/>
</dbReference>
<proteinExistence type="inferred from homology"/>
<dbReference type="SUPFAM" id="SSF63712">
    <property type="entry name" value="Nicotinic receptor ligand binding domain-like"/>
    <property type="match status" value="1"/>
</dbReference>
<accession>A0ABQ9DZJ0</accession>
<keyword evidence="5 11" id="KW-0812">Transmembrane</keyword>
<comment type="subcellular location">
    <subcellularLocation>
        <location evidence="2">Cell membrane</location>
    </subcellularLocation>
    <subcellularLocation>
        <location evidence="1">Membrane</location>
        <topology evidence="1">Multi-pass membrane protein</topology>
    </subcellularLocation>
</comment>
<dbReference type="EMBL" id="JARBDR010000921">
    <property type="protein sequence ID" value="KAJ8298638.1"/>
    <property type="molecule type" value="Genomic_DNA"/>
</dbReference>
<protein>
    <submittedName>
        <fullName evidence="14">Uncharacterized protein</fullName>
    </submittedName>
</protein>
<evidence type="ECO:0000256" key="2">
    <source>
        <dbReference type="ARBA" id="ARBA00004236"/>
    </source>
</evidence>
<dbReference type="PROSITE" id="PS00236">
    <property type="entry name" value="NEUROTR_ION_CHANNEL"/>
    <property type="match status" value="1"/>
</dbReference>
<dbReference type="InterPro" id="IPR036734">
    <property type="entry name" value="Neur_chan_lig-bd_sf"/>
</dbReference>
<evidence type="ECO:0000256" key="10">
    <source>
        <dbReference type="ARBA" id="ARBA00023303"/>
    </source>
</evidence>
<dbReference type="Pfam" id="PF02931">
    <property type="entry name" value="Neur_chan_LBD"/>
    <property type="match status" value="1"/>
</dbReference>
<keyword evidence="8 11" id="KW-0406">Ion transport</keyword>
<feature type="domain" description="Neurotransmitter-gated ion-channel ligand-binding" evidence="12">
    <location>
        <begin position="31"/>
        <end position="190"/>
    </location>
</feature>
<dbReference type="InterPro" id="IPR006029">
    <property type="entry name" value="Neurotrans-gated_channel_TM"/>
</dbReference>
<dbReference type="PRINTS" id="PR00253">
    <property type="entry name" value="GABAARECEPTR"/>
</dbReference>
<evidence type="ECO:0000256" key="4">
    <source>
        <dbReference type="ARBA" id="ARBA00022475"/>
    </source>
</evidence>
<keyword evidence="15" id="KW-1185">Reference proteome</keyword>
<evidence type="ECO:0000256" key="3">
    <source>
        <dbReference type="ARBA" id="ARBA00022448"/>
    </source>
</evidence>
<feature type="non-terminal residue" evidence="14">
    <location>
        <position position="313"/>
    </location>
</feature>
<evidence type="ECO:0000256" key="9">
    <source>
        <dbReference type="ARBA" id="ARBA00023136"/>
    </source>
</evidence>
<comment type="caution">
    <text evidence="11">Lacks conserved residue(s) required for the propagation of feature annotation.</text>
</comment>
<evidence type="ECO:0000256" key="7">
    <source>
        <dbReference type="ARBA" id="ARBA00022989"/>
    </source>
</evidence>
<sequence length="313" mass="35832">MSKPEAIRVARKSKSLPIINVSLFLHFILMEDFTMGLIITQSWKDTRLEFFRLIEDRVLELDTKMINKVWVPDLFVANEKKAYFHEITVPNKMMHLYSNGLVEYKSRISLTAFCPMNLQHYPLDSQKCSLIIKSCNVSNVVFKWNVVGVEINPDITLPQFTLQSKDLSDCTENSGNTNFTCLRVDFNLRRMLGFYILQIYIPTTLIVFASWISFWLSCDAVPARTSLGIVTVLTMTTQGSSAVSSLPKVSYIKAVDIWIAVCLTFVFSALIEFAFVNVFTRRAVLRPCEDRTALQQRPKVRIVISSIIFGLQR</sequence>
<keyword evidence="9 11" id="KW-0472">Membrane</keyword>
<gene>
    <name evidence="14" type="ORF">KUTeg_022698</name>
</gene>
<dbReference type="SUPFAM" id="SSF90112">
    <property type="entry name" value="Neurotransmitter-gated ion-channel transmembrane pore"/>
    <property type="match status" value="1"/>
</dbReference>
<feature type="domain" description="Neurotransmitter-gated ion-channel transmembrane" evidence="13">
    <location>
        <begin position="199"/>
        <end position="283"/>
    </location>
</feature>
<comment type="similarity">
    <text evidence="11">Belongs to the ligand-gated ion channel (TC 1.A.9) family.</text>
</comment>
<evidence type="ECO:0000259" key="12">
    <source>
        <dbReference type="Pfam" id="PF02931"/>
    </source>
</evidence>
<keyword evidence="3 11" id="KW-0813">Transport</keyword>
<dbReference type="InterPro" id="IPR006202">
    <property type="entry name" value="Neur_chan_lig-bd"/>
</dbReference>
<dbReference type="Pfam" id="PF02932">
    <property type="entry name" value="Neur_chan_memb"/>
    <property type="match status" value="1"/>
</dbReference>
<dbReference type="CDD" id="cd19049">
    <property type="entry name" value="LGIC_TM_anion"/>
    <property type="match status" value="1"/>
</dbReference>
<dbReference type="PRINTS" id="PR00252">
    <property type="entry name" value="NRIONCHANNEL"/>
</dbReference>
<evidence type="ECO:0000256" key="6">
    <source>
        <dbReference type="ARBA" id="ARBA00022729"/>
    </source>
</evidence>
<organism evidence="14 15">
    <name type="scientific">Tegillarca granosa</name>
    <name type="common">Malaysian cockle</name>
    <name type="synonym">Anadara granosa</name>
    <dbReference type="NCBI Taxonomy" id="220873"/>
    <lineage>
        <taxon>Eukaryota</taxon>
        <taxon>Metazoa</taxon>
        <taxon>Spiralia</taxon>
        <taxon>Lophotrochozoa</taxon>
        <taxon>Mollusca</taxon>
        <taxon>Bivalvia</taxon>
        <taxon>Autobranchia</taxon>
        <taxon>Pteriomorphia</taxon>
        <taxon>Arcoida</taxon>
        <taxon>Arcoidea</taxon>
        <taxon>Arcidae</taxon>
        <taxon>Tegillarca</taxon>
    </lineage>
</organism>
<evidence type="ECO:0000313" key="15">
    <source>
        <dbReference type="Proteomes" id="UP001217089"/>
    </source>
</evidence>
<dbReference type="Gene3D" id="2.70.170.10">
    <property type="entry name" value="Neurotransmitter-gated ion-channel ligand-binding domain"/>
    <property type="match status" value="1"/>
</dbReference>
<dbReference type="InterPro" id="IPR038050">
    <property type="entry name" value="Neuro_actylchol_rec"/>
</dbReference>
<keyword evidence="10 11" id="KW-0407">Ion channel</keyword>